<keyword evidence="2" id="KW-1185">Reference proteome</keyword>
<protein>
    <submittedName>
        <fullName evidence="1">Uncharacterized protein</fullName>
    </submittedName>
</protein>
<organism evidence="1 2">
    <name type="scientific">Vaccinium darrowii</name>
    <dbReference type="NCBI Taxonomy" id="229202"/>
    <lineage>
        <taxon>Eukaryota</taxon>
        <taxon>Viridiplantae</taxon>
        <taxon>Streptophyta</taxon>
        <taxon>Embryophyta</taxon>
        <taxon>Tracheophyta</taxon>
        <taxon>Spermatophyta</taxon>
        <taxon>Magnoliopsida</taxon>
        <taxon>eudicotyledons</taxon>
        <taxon>Gunneridae</taxon>
        <taxon>Pentapetalae</taxon>
        <taxon>asterids</taxon>
        <taxon>Ericales</taxon>
        <taxon>Ericaceae</taxon>
        <taxon>Vaccinioideae</taxon>
        <taxon>Vaccinieae</taxon>
        <taxon>Vaccinium</taxon>
    </lineage>
</organism>
<accession>A0ACB7XRE3</accession>
<name>A0ACB7XRE3_9ERIC</name>
<evidence type="ECO:0000313" key="2">
    <source>
        <dbReference type="Proteomes" id="UP000828048"/>
    </source>
</evidence>
<reference evidence="1 2" key="1">
    <citation type="journal article" date="2021" name="Hortic Res">
        <title>High-quality reference genome and annotation aids understanding of berry development for evergreen blueberry (Vaccinium darrowii).</title>
        <authorList>
            <person name="Yu J."/>
            <person name="Hulse-Kemp A.M."/>
            <person name="Babiker E."/>
            <person name="Staton M."/>
        </authorList>
    </citation>
    <scope>NUCLEOTIDE SEQUENCE [LARGE SCALE GENOMIC DNA]</scope>
    <source>
        <strain evidence="2">cv. NJ 8807/NJ 8810</strain>
        <tissue evidence="1">Young leaf</tissue>
    </source>
</reference>
<proteinExistence type="predicted"/>
<gene>
    <name evidence="1" type="ORF">Vadar_016592</name>
</gene>
<dbReference type="EMBL" id="CM037151">
    <property type="protein sequence ID" value="KAH7843432.1"/>
    <property type="molecule type" value="Genomic_DNA"/>
</dbReference>
<sequence>MFYLVARRMRKREGGGGGLDIDCNGEGVLFLEAEFEGVLGDFGDFTPCLDLYELIPPIDGSDESCSQLILMVHLMEHQPSTSSTHGPTLHGRHRGLFITIPPFIDRSFLYGQDPPSSTYDHTEYIDPPPSMNDPIQAKEYCETHNLTSIETKTSIVTITMTRDQLKTLKANSNGDNKNQEKYITFEIFATHVWRCSCISRGMLMTNPPNCTSLPTGGADCILLSRPATLAM</sequence>
<evidence type="ECO:0000313" key="1">
    <source>
        <dbReference type="EMBL" id="KAH7843432.1"/>
    </source>
</evidence>
<dbReference type="Proteomes" id="UP000828048">
    <property type="component" value="Chromosome 1"/>
</dbReference>
<comment type="caution">
    <text evidence="1">The sequence shown here is derived from an EMBL/GenBank/DDBJ whole genome shotgun (WGS) entry which is preliminary data.</text>
</comment>